<feature type="compositionally biased region" description="Low complexity" evidence="1">
    <location>
        <begin position="263"/>
        <end position="275"/>
    </location>
</feature>
<feature type="region of interest" description="Disordered" evidence="1">
    <location>
        <begin position="252"/>
        <end position="280"/>
    </location>
</feature>
<dbReference type="OrthoDB" id="2448652at2759"/>
<evidence type="ECO:0000313" key="2">
    <source>
        <dbReference type="EMBL" id="KAG0310486.1"/>
    </source>
</evidence>
<protein>
    <submittedName>
        <fullName evidence="2">Uncharacterized protein</fullName>
    </submittedName>
</protein>
<proteinExistence type="predicted"/>
<dbReference type="AlphaFoldDB" id="A0A9P6UKH1"/>
<reference evidence="2" key="1">
    <citation type="journal article" date="2020" name="Fungal Divers.">
        <title>Resolving the Mortierellaceae phylogeny through synthesis of multi-gene phylogenetics and phylogenomics.</title>
        <authorList>
            <person name="Vandepol N."/>
            <person name="Liber J."/>
            <person name="Desiro A."/>
            <person name="Na H."/>
            <person name="Kennedy M."/>
            <person name="Barry K."/>
            <person name="Grigoriev I.V."/>
            <person name="Miller A.N."/>
            <person name="O'Donnell K."/>
            <person name="Stajich J.E."/>
            <person name="Bonito G."/>
        </authorList>
    </citation>
    <scope>NUCLEOTIDE SEQUENCE</scope>
    <source>
        <strain evidence="2">NVP60</strain>
    </source>
</reference>
<feature type="compositionally biased region" description="Basic and acidic residues" evidence="1">
    <location>
        <begin position="252"/>
        <end position="262"/>
    </location>
</feature>
<name>A0A9P6UKH1_9FUNG</name>
<gene>
    <name evidence="2" type="ORF">BGZ97_012532</name>
</gene>
<dbReference type="Proteomes" id="UP000823405">
    <property type="component" value="Unassembled WGS sequence"/>
</dbReference>
<feature type="compositionally biased region" description="Low complexity" evidence="1">
    <location>
        <begin position="154"/>
        <end position="167"/>
    </location>
</feature>
<accession>A0A9P6UKH1</accession>
<organism evidence="2 3">
    <name type="scientific">Linnemannia gamsii</name>
    <dbReference type="NCBI Taxonomy" id="64522"/>
    <lineage>
        <taxon>Eukaryota</taxon>
        <taxon>Fungi</taxon>
        <taxon>Fungi incertae sedis</taxon>
        <taxon>Mucoromycota</taxon>
        <taxon>Mortierellomycotina</taxon>
        <taxon>Mortierellomycetes</taxon>
        <taxon>Mortierellales</taxon>
        <taxon>Mortierellaceae</taxon>
        <taxon>Linnemannia</taxon>
    </lineage>
</organism>
<keyword evidence="3" id="KW-1185">Reference proteome</keyword>
<sequence length="360" mass="38589">MDLQQHYEQVHQQWLMEQQQQQHNQQLYAQQFQQQNSGMTTPDQHRKRGLANESDEFMGIKKRNLGSEATAQGVFGFPETGADSPGSIMSAEGGATAHQTGYFDQQPYFSGSSSAASSPHAGVGLYHQQQMLQQQQVNTSAPSTPVACLGGSGSSSSNNGASSLSRSPGSTSIWGSLAQQGSHSSPPTPSVTSIAGRTTGMAANMAAPNMMPGADGGDFQRRLLEEQKMLHDAQQQEQHKLQLAQQWELEQMQRHQQEDQQTKARQQQQQHMQFQHSPPSVAPIHHDHNDPATWGGYNNVSATGAGGAGQFTGYLGGYGKGYTPAAIGGVAALAAVSAMAASRHTPTNGHRGDSGMEMDF</sequence>
<feature type="compositionally biased region" description="Polar residues" evidence="1">
    <location>
        <begin position="168"/>
        <end position="181"/>
    </location>
</feature>
<feature type="compositionally biased region" description="Low complexity" evidence="1">
    <location>
        <begin position="182"/>
        <end position="193"/>
    </location>
</feature>
<evidence type="ECO:0000313" key="3">
    <source>
        <dbReference type="Proteomes" id="UP000823405"/>
    </source>
</evidence>
<dbReference type="EMBL" id="JAAAIN010000832">
    <property type="protein sequence ID" value="KAG0310486.1"/>
    <property type="molecule type" value="Genomic_DNA"/>
</dbReference>
<feature type="region of interest" description="Disordered" evidence="1">
    <location>
        <begin position="133"/>
        <end position="195"/>
    </location>
</feature>
<comment type="caution">
    <text evidence="2">The sequence shown here is derived from an EMBL/GenBank/DDBJ whole genome shotgun (WGS) entry which is preliminary data.</text>
</comment>
<evidence type="ECO:0000256" key="1">
    <source>
        <dbReference type="SAM" id="MobiDB-lite"/>
    </source>
</evidence>